<name>A0A7R8CC13_LEPSM</name>
<protein>
    <submittedName>
        <fullName evidence="1">(salmon louse) hypothetical protein</fullName>
    </submittedName>
</protein>
<dbReference type="EMBL" id="HG994580">
    <property type="protein sequence ID" value="CAF2761469.1"/>
    <property type="molecule type" value="Genomic_DNA"/>
</dbReference>
<evidence type="ECO:0000313" key="2">
    <source>
        <dbReference type="Proteomes" id="UP000675881"/>
    </source>
</evidence>
<accession>A0A7R8CC13</accession>
<sequence>MLIHVHSNDECWLFITPRMEYGPNAVCHLIGYGSLKRKKQPRHMRSKDFIEKVVMFFSHLIKVHIVGNVLILVIVAVITIGFATTCQHLLREVRFFVQKTLRHYSSSYRKYTNGQRNDYGSEYNMQHISCRRVLMDPINHLKIKRNQDSSQRIVYGVYDGSDEYTDRGSLGSNTYRGNTTLEMSIAVSWILFVLWTGLLIFMFYKRRQYLKARHSNTSFFGSEFGSHASSNRSKSKASSRYVPKSECNSYQSAVSPSMMGYVDEIAKYPENNEVIPPFLSNFEATMSNDKLEFDNSLMNETDINEYLSEHVLDEELNSAIMGTELGSQYEPNEGPSIPEIHIEDYNESIHLNTNRVKGRRSEREINETKQTVIL</sequence>
<keyword evidence="2" id="KW-1185">Reference proteome</keyword>
<organism evidence="1 2">
    <name type="scientific">Lepeophtheirus salmonis</name>
    <name type="common">Salmon louse</name>
    <name type="synonym">Caligus salmonis</name>
    <dbReference type="NCBI Taxonomy" id="72036"/>
    <lineage>
        <taxon>Eukaryota</taxon>
        <taxon>Metazoa</taxon>
        <taxon>Ecdysozoa</taxon>
        <taxon>Arthropoda</taxon>
        <taxon>Crustacea</taxon>
        <taxon>Multicrustacea</taxon>
        <taxon>Hexanauplia</taxon>
        <taxon>Copepoda</taxon>
        <taxon>Siphonostomatoida</taxon>
        <taxon>Caligidae</taxon>
        <taxon>Lepeophtheirus</taxon>
    </lineage>
</organism>
<proteinExistence type="predicted"/>
<reference evidence="1" key="1">
    <citation type="submission" date="2021-02" db="EMBL/GenBank/DDBJ databases">
        <authorList>
            <person name="Bekaert M."/>
        </authorList>
    </citation>
    <scope>NUCLEOTIDE SEQUENCE</scope>
    <source>
        <strain evidence="1">IoA-00</strain>
    </source>
</reference>
<gene>
    <name evidence="1" type="ORF">LSAA_608</name>
</gene>
<dbReference type="Proteomes" id="UP000675881">
    <property type="component" value="Chromosome 1"/>
</dbReference>
<dbReference type="AlphaFoldDB" id="A0A7R8CC13"/>
<evidence type="ECO:0000313" key="1">
    <source>
        <dbReference type="EMBL" id="CAF2761469.1"/>
    </source>
</evidence>